<organism evidence="2 3">
    <name type="scientific">Plasmodium gonderi</name>
    <dbReference type="NCBI Taxonomy" id="77519"/>
    <lineage>
        <taxon>Eukaryota</taxon>
        <taxon>Sar</taxon>
        <taxon>Alveolata</taxon>
        <taxon>Apicomplexa</taxon>
        <taxon>Aconoidasida</taxon>
        <taxon>Haemosporida</taxon>
        <taxon>Plasmodiidae</taxon>
        <taxon>Plasmodium</taxon>
        <taxon>Plasmodium (Plasmodium)</taxon>
    </lineage>
</organism>
<dbReference type="RefSeq" id="XP_028546617.1">
    <property type="nucleotide sequence ID" value="XM_028690816.1"/>
</dbReference>
<evidence type="ECO:0000259" key="1">
    <source>
        <dbReference type="Pfam" id="PF12319"/>
    </source>
</evidence>
<dbReference type="InterPro" id="IPR022089">
    <property type="entry name" value="Plasmodium-antigen_C"/>
</dbReference>
<gene>
    <name evidence="2" type="ORF">PGO_000680</name>
</gene>
<comment type="caution">
    <text evidence="2">The sequence shown here is derived from an EMBL/GenBank/DDBJ whole genome shotgun (WGS) entry which is preliminary data.</text>
</comment>
<keyword evidence="3" id="KW-1185">Reference proteome</keyword>
<name>A0A1Y1JRD4_PLAGO</name>
<sequence length="312" mass="38071">MEEYMYTENYTPADNMFELEDKNKEKKLSHAKRNNFSCVLSTVLAFLTSSSILLKNCPLSNYVEKDSAVNHPVHLVGIDKGALDIEEEWKQYTWHNWMIRLENDFNEFNSSLNKEKMNWLNDREGEFQYWIKEMESKWSHNEKNMDISENIAGAQEQSSTQNYYEWKNLDKTKKIQNIEIEWENWINKHDSNLNEWILKEWIFWKNSKIMLWLLNEWKSEEDDYWAIWENKKLAKWLHPTEKTKWLKWKERKNRESTEWMNWLHIKERVNGIISTFTFQEQEKKKKNSICKCSNIIITRMCKNILCMFVTFL</sequence>
<dbReference type="OMA" id="EIEWENW"/>
<evidence type="ECO:0000313" key="3">
    <source>
        <dbReference type="Proteomes" id="UP000195521"/>
    </source>
</evidence>
<dbReference type="GeneID" id="39744836"/>
<dbReference type="Proteomes" id="UP000195521">
    <property type="component" value="Unassembled WGS sequence"/>
</dbReference>
<proteinExistence type="predicted"/>
<dbReference type="EMBL" id="BDQF01000069">
    <property type="protein sequence ID" value="GAW84028.1"/>
    <property type="molecule type" value="Genomic_DNA"/>
</dbReference>
<dbReference type="OrthoDB" id="370547at2759"/>
<dbReference type="Pfam" id="PF12319">
    <property type="entry name" value="TryThrA_C"/>
    <property type="match status" value="1"/>
</dbReference>
<protein>
    <submittedName>
        <fullName evidence="2">Variable surface protein</fullName>
    </submittedName>
</protein>
<dbReference type="AlphaFoldDB" id="A0A1Y1JRD4"/>
<reference evidence="3" key="1">
    <citation type="submission" date="2017-04" db="EMBL/GenBank/DDBJ databases">
        <title>Plasmodium gonderi genome.</title>
        <authorList>
            <person name="Arisue N."/>
            <person name="Honma H."/>
            <person name="Kawai S."/>
            <person name="Tougan T."/>
            <person name="Tanabe K."/>
            <person name="Horii T."/>
        </authorList>
    </citation>
    <scope>NUCLEOTIDE SEQUENCE [LARGE SCALE GENOMIC DNA]</scope>
    <source>
        <strain evidence="3">ATCC 30045</strain>
    </source>
</reference>
<feature type="domain" description="Tryptophan/threonine-rich plasmodium antigen C-terminal" evidence="1">
    <location>
        <begin position="94"/>
        <end position="301"/>
    </location>
</feature>
<accession>A0A1Y1JRD4</accession>
<evidence type="ECO:0000313" key="2">
    <source>
        <dbReference type="EMBL" id="GAW84028.1"/>
    </source>
</evidence>